<dbReference type="OrthoDB" id="893860at2"/>
<dbReference type="EMBL" id="JH651379">
    <property type="protein sequence ID" value="EIJ40617.1"/>
    <property type="molecule type" value="Genomic_DNA"/>
</dbReference>
<dbReference type="Proteomes" id="UP000004690">
    <property type="component" value="Unassembled WGS sequence"/>
</dbReference>
<reference evidence="1 2" key="1">
    <citation type="submission" date="2012-02" db="EMBL/GenBank/DDBJ databases">
        <title>Improved High-Quality Draft genome of Joostella marina DSM 19592.</title>
        <authorList>
            <consortium name="US DOE Joint Genome Institute (JGI-PGF)"/>
            <person name="Lucas S."/>
            <person name="Copeland A."/>
            <person name="Lapidus A."/>
            <person name="Bruce D."/>
            <person name="Goodwin L."/>
            <person name="Pitluck S."/>
            <person name="Peters L."/>
            <person name="Chertkov O."/>
            <person name="Ovchinnikova G."/>
            <person name="Kyrpides N."/>
            <person name="Mavromatis K."/>
            <person name="Detter J.C."/>
            <person name="Han C."/>
            <person name="Land M."/>
            <person name="Hauser L."/>
            <person name="Markowitz V."/>
            <person name="Cheng J.-F."/>
            <person name="Hugenholtz P."/>
            <person name="Woyke T."/>
            <person name="Wu D."/>
            <person name="Tindall B."/>
            <person name="Brambilla E."/>
            <person name="Klenk H.-P."/>
            <person name="Eisen J.A."/>
        </authorList>
    </citation>
    <scope>NUCLEOTIDE SEQUENCE [LARGE SCALE GENOMIC DNA]</scope>
    <source>
        <strain evidence="1 2">DSM 19592</strain>
    </source>
</reference>
<evidence type="ECO:0000313" key="2">
    <source>
        <dbReference type="Proteomes" id="UP000004690"/>
    </source>
</evidence>
<dbReference type="eggNOG" id="ENOG503324Z">
    <property type="taxonomic scope" value="Bacteria"/>
</dbReference>
<dbReference type="HOGENOM" id="CLU_133295_0_0_10"/>
<gene>
    <name evidence="1" type="ORF">JoomaDRAFT_3681</name>
</gene>
<organism evidence="1 2">
    <name type="scientific">Galbibacter orientalis DSM 19592</name>
    <dbReference type="NCBI Taxonomy" id="926559"/>
    <lineage>
        <taxon>Bacteria</taxon>
        <taxon>Pseudomonadati</taxon>
        <taxon>Bacteroidota</taxon>
        <taxon>Flavobacteriia</taxon>
        <taxon>Flavobacteriales</taxon>
        <taxon>Flavobacteriaceae</taxon>
        <taxon>Galbibacter</taxon>
    </lineage>
</organism>
<dbReference type="STRING" id="926559.JoomaDRAFT_3681"/>
<protein>
    <recommendedName>
        <fullName evidence="3">UspA domain-containing protein</fullName>
    </recommendedName>
</protein>
<accession>I3CAH4</accession>
<evidence type="ECO:0008006" key="3">
    <source>
        <dbReference type="Google" id="ProtNLM"/>
    </source>
</evidence>
<proteinExistence type="predicted"/>
<evidence type="ECO:0000313" key="1">
    <source>
        <dbReference type="EMBL" id="EIJ40617.1"/>
    </source>
</evidence>
<keyword evidence="2" id="KW-1185">Reference proteome</keyword>
<sequence>MKKILVPTDFTIQSLSLLKKVISSQTEKINIVLIYSAPISSSITELLFFSKKQQIEMLQEEKFNEALEILGNKHARIINSISTDLYHGYTKNAFENYIKANKIDEAYIPMAVKKQKEKNFLLINTIKRSNLIVNEVETPLEIIYQTQGTFAKLLTS</sequence>
<name>I3CAH4_9FLAO</name>
<dbReference type="RefSeq" id="WP_008615061.1">
    <property type="nucleotide sequence ID" value="NZ_JH651379.1"/>
</dbReference>
<dbReference type="AlphaFoldDB" id="I3CAH4"/>